<dbReference type="GO" id="GO:0003677">
    <property type="term" value="F:DNA binding"/>
    <property type="evidence" value="ECO:0007669"/>
    <property type="project" value="UniProtKB-KW"/>
</dbReference>
<proteinExistence type="predicted"/>
<dbReference type="InterPro" id="IPR050707">
    <property type="entry name" value="HTH_MetabolicPath_Reg"/>
</dbReference>
<dbReference type="Proteomes" id="UP000291832">
    <property type="component" value="Unassembled WGS sequence"/>
</dbReference>
<feature type="domain" description="IclR-ED" evidence="6">
    <location>
        <begin position="85"/>
        <end position="268"/>
    </location>
</feature>
<dbReference type="GO" id="GO:0003700">
    <property type="term" value="F:DNA-binding transcription factor activity"/>
    <property type="evidence" value="ECO:0007669"/>
    <property type="project" value="TreeGrafter"/>
</dbReference>
<evidence type="ECO:0000313" key="8">
    <source>
        <dbReference type="Proteomes" id="UP000291832"/>
    </source>
</evidence>
<dbReference type="InterPro" id="IPR029016">
    <property type="entry name" value="GAF-like_dom_sf"/>
</dbReference>
<dbReference type="SUPFAM" id="SSF46785">
    <property type="entry name" value="Winged helix' DNA-binding domain"/>
    <property type="match status" value="1"/>
</dbReference>
<feature type="region of interest" description="Disordered" evidence="4">
    <location>
        <begin position="1"/>
        <end position="21"/>
    </location>
</feature>
<dbReference type="Gene3D" id="1.10.10.10">
    <property type="entry name" value="Winged helix-like DNA-binding domain superfamily/Winged helix DNA-binding domain"/>
    <property type="match status" value="1"/>
</dbReference>
<dbReference type="InterPro" id="IPR036388">
    <property type="entry name" value="WH-like_DNA-bd_sf"/>
</dbReference>
<dbReference type="InterPro" id="IPR005471">
    <property type="entry name" value="Tscrpt_reg_IclR_N"/>
</dbReference>
<keyword evidence="3" id="KW-0804">Transcription</keyword>
<dbReference type="RefSeq" id="WP_130453375.1">
    <property type="nucleotide sequence ID" value="NZ_QYAG01000001.1"/>
</dbReference>
<dbReference type="PANTHER" id="PTHR30136:SF24">
    <property type="entry name" value="HTH-TYPE TRANSCRIPTIONAL REPRESSOR ALLR"/>
    <property type="match status" value="1"/>
</dbReference>
<dbReference type="PROSITE" id="PS51077">
    <property type="entry name" value="HTH_ICLR"/>
    <property type="match status" value="1"/>
</dbReference>
<evidence type="ECO:0000313" key="7">
    <source>
        <dbReference type="EMBL" id="RZT67060.1"/>
    </source>
</evidence>
<keyword evidence="1" id="KW-0805">Transcription regulation</keyword>
<dbReference type="PROSITE" id="PS51078">
    <property type="entry name" value="ICLR_ED"/>
    <property type="match status" value="1"/>
</dbReference>
<protein>
    <submittedName>
        <fullName evidence="7">IclR family transcriptional regulator</fullName>
    </submittedName>
</protein>
<dbReference type="InterPro" id="IPR014757">
    <property type="entry name" value="Tscrpt_reg_IclR_C"/>
</dbReference>
<evidence type="ECO:0000259" key="6">
    <source>
        <dbReference type="PROSITE" id="PS51078"/>
    </source>
</evidence>
<dbReference type="SMART" id="SM00346">
    <property type="entry name" value="HTH_ICLR"/>
    <property type="match status" value="1"/>
</dbReference>
<evidence type="ECO:0000256" key="3">
    <source>
        <dbReference type="ARBA" id="ARBA00023163"/>
    </source>
</evidence>
<keyword evidence="2" id="KW-0238">DNA-binding</keyword>
<evidence type="ECO:0000256" key="4">
    <source>
        <dbReference type="SAM" id="MobiDB-lite"/>
    </source>
</evidence>
<dbReference type="Pfam" id="PF01614">
    <property type="entry name" value="IclR_C"/>
    <property type="match status" value="1"/>
</dbReference>
<keyword evidence="8" id="KW-1185">Reference proteome</keyword>
<evidence type="ECO:0000256" key="2">
    <source>
        <dbReference type="ARBA" id="ARBA00023125"/>
    </source>
</evidence>
<feature type="domain" description="HTH iclR-type" evidence="5">
    <location>
        <begin position="22"/>
        <end position="84"/>
    </location>
</feature>
<feature type="compositionally biased region" description="Low complexity" evidence="4">
    <location>
        <begin position="1"/>
        <end position="14"/>
    </location>
</feature>
<dbReference type="PANTHER" id="PTHR30136">
    <property type="entry name" value="HELIX-TURN-HELIX TRANSCRIPTIONAL REGULATOR, ICLR FAMILY"/>
    <property type="match status" value="1"/>
</dbReference>
<dbReference type="InterPro" id="IPR036390">
    <property type="entry name" value="WH_DNA-bd_sf"/>
</dbReference>
<reference evidence="7 8" key="1">
    <citation type="journal article" date="2015" name="Stand. Genomic Sci.">
        <title>Genomic Encyclopedia of Bacterial and Archaeal Type Strains, Phase III: the genomes of soil and plant-associated and newly described type strains.</title>
        <authorList>
            <person name="Whitman W.B."/>
            <person name="Woyke T."/>
            <person name="Klenk H.P."/>
            <person name="Zhou Y."/>
            <person name="Lilburn T.G."/>
            <person name="Beck B.J."/>
            <person name="De Vos P."/>
            <person name="Vandamme P."/>
            <person name="Eisen J.A."/>
            <person name="Garrity G."/>
            <person name="Hugenholtz P."/>
            <person name="Kyrpides N.C."/>
        </authorList>
    </citation>
    <scope>NUCLEOTIDE SEQUENCE [LARGE SCALE GENOMIC DNA]</scope>
    <source>
        <strain evidence="7 8">RF6</strain>
    </source>
</reference>
<name>A0A4Q7U3A1_9MICO</name>
<evidence type="ECO:0000259" key="5">
    <source>
        <dbReference type="PROSITE" id="PS51077"/>
    </source>
</evidence>
<sequence>MQTPDTPSEPTTPDAAGAAHRRQPLARGLELLALIIDSEQDSHGVRELAGRLGVSPSTAHRLITDLERLGMVTRTPSSTYQIGPEFLRLAWATSAQHPLQELATRTLQRLSEATRETSFFSSYNELRSQMMFTLTAESPQPLRYVIPLHEWLPLHAGASGLAILAFAPEAVQQRIIDGELEAQTERTVTAPDALATRLEQIRRDGYCVSRGERITGAVAIAAPVFRQNGVLGAAGISLPESRFDEAQLAHLAEVVTAGAAELTQYHTDPSNRFSRSPVAE</sequence>
<accession>A0A4Q7U3A1</accession>
<dbReference type="AlphaFoldDB" id="A0A4Q7U3A1"/>
<dbReference type="Pfam" id="PF09339">
    <property type="entry name" value="HTH_IclR"/>
    <property type="match status" value="1"/>
</dbReference>
<dbReference type="EMBL" id="SHKI01000003">
    <property type="protein sequence ID" value="RZT67060.1"/>
    <property type="molecule type" value="Genomic_DNA"/>
</dbReference>
<dbReference type="Gene3D" id="3.30.450.40">
    <property type="match status" value="1"/>
</dbReference>
<gene>
    <name evidence="7" type="ORF">EV139_1192</name>
</gene>
<comment type="caution">
    <text evidence="7">The sequence shown here is derived from an EMBL/GenBank/DDBJ whole genome shotgun (WGS) entry which is preliminary data.</text>
</comment>
<dbReference type="SUPFAM" id="SSF55781">
    <property type="entry name" value="GAF domain-like"/>
    <property type="match status" value="1"/>
</dbReference>
<dbReference type="OrthoDB" id="9807558at2"/>
<organism evidence="7 8">
    <name type="scientific">Leucobacter luti</name>
    <dbReference type="NCBI Taxonomy" id="340320"/>
    <lineage>
        <taxon>Bacteria</taxon>
        <taxon>Bacillati</taxon>
        <taxon>Actinomycetota</taxon>
        <taxon>Actinomycetes</taxon>
        <taxon>Micrococcales</taxon>
        <taxon>Microbacteriaceae</taxon>
        <taxon>Leucobacter</taxon>
    </lineage>
</organism>
<evidence type="ECO:0000256" key="1">
    <source>
        <dbReference type="ARBA" id="ARBA00023015"/>
    </source>
</evidence>
<dbReference type="GO" id="GO:0045892">
    <property type="term" value="P:negative regulation of DNA-templated transcription"/>
    <property type="evidence" value="ECO:0007669"/>
    <property type="project" value="TreeGrafter"/>
</dbReference>